<dbReference type="Pfam" id="PF00990">
    <property type="entry name" value="GGDEF"/>
    <property type="match status" value="1"/>
</dbReference>
<organism evidence="5 6">
    <name type="scientific">Vibrio qinghaiensis</name>
    <dbReference type="NCBI Taxonomy" id="2025808"/>
    <lineage>
        <taxon>Bacteria</taxon>
        <taxon>Pseudomonadati</taxon>
        <taxon>Pseudomonadota</taxon>
        <taxon>Gammaproteobacteria</taxon>
        <taxon>Vibrionales</taxon>
        <taxon>Vibrionaceae</taxon>
        <taxon>Vibrio</taxon>
    </lineage>
</organism>
<accession>A0A223N1C8</accession>
<evidence type="ECO:0000256" key="1">
    <source>
        <dbReference type="ARBA" id="ARBA00001946"/>
    </source>
</evidence>
<dbReference type="SMART" id="SM00267">
    <property type="entry name" value="GGDEF"/>
    <property type="match status" value="1"/>
</dbReference>
<dbReference type="PANTHER" id="PTHR45138:SF5">
    <property type="entry name" value="BIFUNCTIONAL PERIPLASMIC SUBSTRATE BINDING PROTEIN_CYTOPLASMIC DIGUANYLATE CYCLASE"/>
    <property type="match status" value="1"/>
</dbReference>
<comment type="cofactor">
    <cofactor evidence="1">
        <name>Mg(2+)</name>
        <dbReference type="ChEBI" id="CHEBI:18420"/>
    </cofactor>
</comment>
<evidence type="ECO:0000256" key="2">
    <source>
        <dbReference type="ARBA" id="ARBA00012528"/>
    </source>
</evidence>
<dbReference type="InterPro" id="IPR001638">
    <property type="entry name" value="Solute-binding_3/MltF_N"/>
</dbReference>
<evidence type="ECO:0000256" key="3">
    <source>
        <dbReference type="SAM" id="Phobius"/>
    </source>
</evidence>
<keyword evidence="6" id="KW-1185">Reference proteome</keyword>
<dbReference type="NCBIfam" id="TIGR00254">
    <property type="entry name" value="GGDEF"/>
    <property type="match status" value="1"/>
</dbReference>
<dbReference type="GO" id="GO:0043709">
    <property type="term" value="P:cell adhesion involved in single-species biofilm formation"/>
    <property type="evidence" value="ECO:0007669"/>
    <property type="project" value="TreeGrafter"/>
</dbReference>
<dbReference type="SUPFAM" id="SSF55073">
    <property type="entry name" value="Nucleotide cyclase"/>
    <property type="match status" value="1"/>
</dbReference>
<dbReference type="EMBL" id="CP022741">
    <property type="protein sequence ID" value="ASU23557.1"/>
    <property type="molecule type" value="Genomic_DNA"/>
</dbReference>
<dbReference type="PANTHER" id="PTHR45138">
    <property type="entry name" value="REGULATORY COMPONENTS OF SENSORY TRANSDUCTION SYSTEM"/>
    <property type="match status" value="1"/>
</dbReference>
<sequence length="446" mass="50664">MLFFIVGSTLPAAAKQTLVIATTDSWHPYSYTNEQGEAMGILVNFWQEYSQRTGTPVEFKVTNWQQSLDNVLSGNADAHIGMVRSDKREEKFDFIEPLFSIDTKLYFNRTLLSEFSVKEFLLGGYDYEVGVLFGGYQQEYMQTHYPNVKLKTFTSNKLMMEEALSARLKAFVADTQVSNYFLHVGNKPGKLLPVQHLYTGVLYPAVAKGNSIYTDVSQGFSKISEDDKSRIVYRWIHHSVETVYPKYLIHAIVTFVFIFLILYIKLLKRSVAHKTDELQSMNSKLLLLSETDSLTGIYNRRHFMQKLEASPEGMNDIALMIFDIDNFKSVNDSFGHGVGDEVIKYVANQANYLMKKGQTLARIGGEEFAIVAYFNTSEEALNFAEQIISTIKNHSLMAFPTIKGITVSMGVAYYSYYRKTDELTLADDALYKAKTAGKDRVEMTVI</sequence>
<keyword evidence="3" id="KW-0472">Membrane</keyword>
<keyword evidence="3" id="KW-0812">Transmembrane</keyword>
<evidence type="ECO:0000313" key="6">
    <source>
        <dbReference type="Proteomes" id="UP000215148"/>
    </source>
</evidence>
<dbReference type="GO" id="GO:0005886">
    <property type="term" value="C:plasma membrane"/>
    <property type="evidence" value="ECO:0007669"/>
    <property type="project" value="TreeGrafter"/>
</dbReference>
<evidence type="ECO:0000259" key="4">
    <source>
        <dbReference type="PROSITE" id="PS50887"/>
    </source>
</evidence>
<evidence type="ECO:0000313" key="5">
    <source>
        <dbReference type="EMBL" id="ASU23557.1"/>
    </source>
</evidence>
<protein>
    <recommendedName>
        <fullName evidence="2">diguanylate cyclase</fullName>
        <ecNumber evidence="2">2.7.7.65</ecNumber>
    </recommendedName>
</protein>
<dbReference type="Proteomes" id="UP000215148">
    <property type="component" value="Chromosome 1"/>
</dbReference>
<dbReference type="InterPro" id="IPR043128">
    <property type="entry name" value="Rev_trsase/Diguanyl_cyclase"/>
</dbReference>
<dbReference type="AlphaFoldDB" id="A0A223N1C8"/>
<dbReference type="CDD" id="cd01949">
    <property type="entry name" value="GGDEF"/>
    <property type="match status" value="1"/>
</dbReference>
<proteinExistence type="predicted"/>
<name>A0A223N1C8_9VIBR</name>
<feature type="domain" description="GGDEF" evidence="4">
    <location>
        <begin position="315"/>
        <end position="446"/>
    </location>
</feature>
<reference evidence="5 6" key="1">
    <citation type="submission" date="2017-08" db="EMBL/GenBank/DDBJ databases">
        <title>The Vibrio qinghaiensis sp.-Q67 is a luminous bacteria isolated firstly from Qinghai lake, Qinghai province, China, which has been proved to be very sensitive to detect environmental and food pollutants. Therefore, complete genome analysis of V. qinghaiensis sp.-Q67 highlights the potential application of this strain on detection of hazards in the contaminated environments.</title>
        <authorList>
            <person name="Gong L."/>
        </authorList>
    </citation>
    <scope>NUCLEOTIDE SEQUENCE [LARGE SCALE GENOMIC DNA]</scope>
    <source>
        <strain evidence="5 6">Q67</strain>
    </source>
</reference>
<dbReference type="Gene3D" id="3.40.190.10">
    <property type="entry name" value="Periplasmic binding protein-like II"/>
    <property type="match status" value="2"/>
</dbReference>
<dbReference type="InterPro" id="IPR000160">
    <property type="entry name" value="GGDEF_dom"/>
</dbReference>
<dbReference type="Pfam" id="PF00497">
    <property type="entry name" value="SBP_bac_3"/>
    <property type="match status" value="1"/>
</dbReference>
<dbReference type="InterPro" id="IPR029787">
    <property type="entry name" value="Nucleotide_cyclase"/>
</dbReference>
<dbReference type="GO" id="GO:0052621">
    <property type="term" value="F:diguanylate cyclase activity"/>
    <property type="evidence" value="ECO:0007669"/>
    <property type="project" value="UniProtKB-EC"/>
</dbReference>
<dbReference type="Gene3D" id="3.30.70.270">
    <property type="match status" value="1"/>
</dbReference>
<dbReference type="FunFam" id="3.30.70.270:FF:000001">
    <property type="entry name" value="Diguanylate cyclase domain protein"/>
    <property type="match status" value="1"/>
</dbReference>
<feature type="transmembrane region" description="Helical" evidence="3">
    <location>
        <begin position="247"/>
        <end position="264"/>
    </location>
</feature>
<dbReference type="EC" id="2.7.7.65" evidence="2"/>
<dbReference type="InterPro" id="IPR050469">
    <property type="entry name" value="Diguanylate_Cyclase"/>
</dbReference>
<gene>
    <name evidence="5" type="ORF">CCZ37_08315</name>
</gene>
<dbReference type="GO" id="GO:1902201">
    <property type="term" value="P:negative regulation of bacterial-type flagellum-dependent cell motility"/>
    <property type="evidence" value="ECO:0007669"/>
    <property type="project" value="TreeGrafter"/>
</dbReference>
<dbReference type="PROSITE" id="PS50887">
    <property type="entry name" value="GGDEF"/>
    <property type="match status" value="1"/>
</dbReference>
<dbReference type="KEGG" id="vqi:CCZ37_08315"/>
<dbReference type="CDD" id="cd13706">
    <property type="entry name" value="PBP2_HisK_like_1"/>
    <property type="match status" value="1"/>
</dbReference>
<dbReference type="SUPFAM" id="SSF53850">
    <property type="entry name" value="Periplasmic binding protein-like II"/>
    <property type="match status" value="1"/>
</dbReference>
<dbReference type="SMART" id="SM00062">
    <property type="entry name" value="PBPb"/>
    <property type="match status" value="1"/>
</dbReference>
<keyword evidence="3" id="KW-1133">Transmembrane helix</keyword>